<dbReference type="InterPro" id="IPR009476">
    <property type="entry name" value="DUF1097"/>
</dbReference>
<keyword evidence="1" id="KW-1133">Transmembrane helix</keyword>
<name>A0ABS6KBW0_9FIRM</name>
<dbReference type="Pfam" id="PF06496">
    <property type="entry name" value="DUF1097"/>
    <property type="match status" value="1"/>
</dbReference>
<feature type="transmembrane region" description="Helical" evidence="1">
    <location>
        <begin position="133"/>
        <end position="155"/>
    </location>
</feature>
<dbReference type="PROSITE" id="PS51257">
    <property type="entry name" value="PROKAR_LIPOPROTEIN"/>
    <property type="match status" value="1"/>
</dbReference>
<keyword evidence="1" id="KW-0812">Transmembrane</keyword>
<sequence>MKKLTSLDFSVAILAGISCLFMYLSVPVWALFIGWAWYFTLGASADLIAKSIVPILTGAVLAVLAFVLIDAFGAFMPSMAATIAAVIITVFVLMLTLKIPACNPSLVSFNAYSCIFVGYGAGEYMSIDGMPPLINALIWIAGANFIGMLFGYASVKVTQIFKSSKQMGGN</sequence>
<feature type="transmembrane region" description="Helical" evidence="1">
    <location>
        <begin position="12"/>
        <end position="39"/>
    </location>
</feature>
<keyword evidence="3" id="KW-1185">Reference proteome</keyword>
<gene>
    <name evidence="2" type="ORF">KTH90_18495</name>
</gene>
<feature type="transmembrane region" description="Helical" evidence="1">
    <location>
        <begin position="109"/>
        <end position="127"/>
    </location>
</feature>
<dbReference type="Proteomes" id="UP001314681">
    <property type="component" value="Unassembled WGS sequence"/>
</dbReference>
<accession>A0ABS6KBW0</accession>
<feature type="transmembrane region" description="Helical" evidence="1">
    <location>
        <begin position="51"/>
        <end position="69"/>
    </location>
</feature>
<organism evidence="2 3">
    <name type="scientific">Diplocloster modestus</name>
    <dbReference type="NCBI Taxonomy" id="2850322"/>
    <lineage>
        <taxon>Bacteria</taxon>
        <taxon>Bacillati</taxon>
        <taxon>Bacillota</taxon>
        <taxon>Clostridia</taxon>
        <taxon>Lachnospirales</taxon>
        <taxon>Lachnospiraceae</taxon>
        <taxon>Diplocloster</taxon>
    </lineage>
</organism>
<evidence type="ECO:0000313" key="2">
    <source>
        <dbReference type="EMBL" id="MBU9728002.1"/>
    </source>
</evidence>
<protein>
    <submittedName>
        <fullName evidence="2">DUF1097 domain-containing protein</fullName>
    </submittedName>
</protein>
<evidence type="ECO:0000313" key="3">
    <source>
        <dbReference type="Proteomes" id="UP001314681"/>
    </source>
</evidence>
<evidence type="ECO:0000256" key="1">
    <source>
        <dbReference type="SAM" id="Phobius"/>
    </source>
</evidence>
<comment type="caution">
    <text evidence="2">The sequence shown here is derived from an EMBL/GenBank/DDBJ whole genome shotgun (WGS) entry which is preliminary data.</text>
</comment>
<dbReference type="EMBL" id="JAHQCX010000015">
    <property type="protein sequence ID" value="MBU9728002.1"/>
    <property type="molecule type" value="Genomic_DNA"/>
</dbReference>
<keyword evidence="1" id="KW-0472">Membrane</keyword>
<reference evidence="2 3" key="1">
    <citation type="submission" date="2021-06" db="EMBL/GenBank/DDBJ databases">
        <title>Description of novel taxa of the family Lachnospiraceae.</title>
        <authorList>
            <person name="Chaplin A.V."/>
            <person name="Sokolova S.R."/>
            <person name="Pikina A.P."/>
            <person name="Korzhanova M."/>
            <person name="Belova V."/>
            <person name="Korostin D."/>
            <person name="Efimov B.A."/>
        </authorList>
    </citation>
    <scope>NUCLEOTIDE SEQUENCE [LARGE SCALE GENOMIC DNA]</scope>
    <source>
        <strain evidence="2 3">ASD4241</strain>
    </source>
</reference>
<feature type="transmembrane region" description="Helical" evidence="1">
    <location>
        <begin position="75"/>
        <end position="97"/>
    </location>
</feature>
<proteinExistence type="predicted"/>